<dbReference type="EMBL" id="JACGWL010000003">
    <property type="protein sequence ID" value="KAK4406692.1"/>
    <property type="molecule type" value="Genomic_DNA"/>
</dbReference>
<sequence length="267" mass="30005">MLKKKLKLYEAVRRTSSSSQAITMNVILKLIFSRIMYIFEAFMDVAFHDIIFSFQTNPPEPDPILLSIPKPIPNEDVPAHFPPPISIPETHPSIPGVKSYLDKLFNIKDLGHAKYFLGLELAHSQHGLHVSQSKFLRDILTDSAMLDCKLIFTPLSSGLHLSLDSRSLLPHPDRYRHLVGRLSITWFSFLPHVLDNFLLILMRAGPLVMILVAPSHVTASFLEHLLFPGRLKNKLRSPAPLPRRNIAAWDPLYVKGMTPVAVVGGEG</sequence>
<gene>
    <name evidence="2" type="ORF">Sango_0675700</name>
</gene>
<dbReference type="AlphaFoldDB" id="A0AAE1X899"/>
<dbReference type="InterPro" id="IPR013103">
    <property type="entry name" value="RVT_2"/>
</dbReference>
<proteinExistence type="predicted"/>
<reference evidence="2" key="2">
    <citation type="journal article" date="2024" name="Plant">
        <title>Genomic evolution and insights into agronomic trait innovations of Sesamum species.</title>
        <authorList>
            <person name="Miao H."/>
            <person name="Wang L."/>
            <person name="Qu L."/>
            <person name="Liu H."/>
            <person name="Sun Y."/>
            <person name="Le M."/>
            <person name="Wang Q."/>
            <person name="Wei S."/>
            <person name="Zheng Y."/>
            <person name="Lin W."/>
            <person name="Duan Y."/>
            <person name="Cao H."/>
            <person name="Xiong S."/>
            <person name="Wang X."/>
            <person name="Wei L."/>
            <person name="Li C."/>
            <person name="Ma Q."/>
            <person name="Ju M."/>
            <person name="Zhao R."/>
            <person name="Li G."/>
            <person name="Mu C."/>
            <person name="Tian Q."/>
            <person name="Mei H."/>
            <person name="Zhang T."/>
            <person name="Gao T."/>
            <person name="Zhang H."/>
        </authorList>
    </citation>
    <scope>NUCLEOTIDE SEQUENCE</scope>
    <source>
        <strain evidence="2">K16</strain>
    </source>
</reference>
<dbReference type="Pfam" id="PF07727">
    <property type="entry name" value="RVT_2"/>
    <property type="match status" value="1"/>
</dbReference>
<organism evidence="2 3">
    <name type="scientific">Sesamum angolense</name>
    <dbReference type="NCBI Taxonomy" id="2727404"/>
    <lineage>
        <taxon>Eukaryota</taxon>
        <taxon>Viridiplantae</taxon>
        <taxon>Streptophyta</taxon>
        <taxon>Embryophyta</taxon>
        <taxon>Tracheophyta</taxon>
        <taxon>Spermatophyta</taxon>
        <taxon>Magnoliopsida</taxon>
        <taxon>eudicotyledons</taxon>
        <taxon>Gunneridae</taxon>
        <taxon>Pentapetalae</taxon>
        <taxon>asterids</taxon>
        <taxon>lamiids</taxon>
        <taxon>Lamiales</taxon>
        <taxon>Pedaliaceae</taxon>
        <taxon>Sesamum</taxon>
    </lineage>
</organism>
<evidence type="ECO:0000259" key="1">
    <source>
        <dbReference type="Pfam" id="PF07727"/>
    </source>
</evidence>
<name>A0AAE1X899_9LAMI</name>
<dbReference type="Proteomes" id="UP001289374">
    <property type="component" value="Unassembled WGS sequence"/>
</dbReference>
<protein>
    <submittedName>
        <fullName evidence="2">Retrovirus-related Pol polyprotein from transposon RE1</fullName>
    </submittedName>
</protein>
<evidence type="ECO:0000313" key="2">
    <source>
        <dbReference type="EMBL" id="KAK4406692.1"/>
    </source>
</evidence>
<feature type="domain" description="Reverse transcriptase Ty1/copia-type" evidence="1">
    <location>
        <begin position="94"/>
        <end position="155"/>
    </location>
</feature>
<evidence type="ECO:0000313" key="3">
    <source>
        <dbReference type="Proteomes" id="UP001289374"/>
    </source>
</evidence>
<reference evidence="2" key="1">
    <citation type="submission" date="2020-06" db="EMBL/GenBank/DDBJ databases">
        <authorList>
            <person name="Li T."/>
            <person name="Hu X."/>
            <person name="Zhang T."/>
            <person name="Song X."/>
            <person name="Zhang H."/>
            <person name="Dai N."/>
            <person name="Sheng W."/>
            <person name="Hou X."/>
            <person name="Wei L."/>
        </authorList>
    </citation>
    <scope>NUCLEOTIDE SEQUENCE</scope>
    <source>
        <strain evidence="2">K16</strain>
        <tissue evidence="2">Leaf</tissue>
    </source>
</reference>
<comment type="caution">
    <text evidence="2">The sequence shown here is derived from an EMBL/GenBank/DDBJ whole genome shotgun (WGS) entry which is preliminary data.</text>
</comment>
<keyword evidence="3" id="KW-1185">Reference proteome</keyword>
<accession>A0AAE1X899</accession>